<reference evidence="2 3" key="1">
    <citation type="journal article" date="2021" name="Sci. Rep.">
        <title>The distribution of antibiotic resistance genes in chicken gut microbiota commensals.</title>
        <authorList>
            <person name="Juricova H."/>
            <person name="Matiasovicova J."/>
            <person name="Kubasova T."/>
            <person name="Cejkova D."/>
            <person name="Rychlik I."/>
        </authorList>
    </citation>
    <scope>NUCLEOTIDE SEQUENCE [LARGE SCALE GENOMIC DNA]</scope>
    <source>
        <strain evidence="2 3">An431b</strain>
    </source>
</reference>
<evidence type="ECO:0000313" key="3">
    <source>
        <dbReference type="Proteomes" id="UP000729290"/>
    </source>
</evidence>
<keyword evidence="3" id="KW-1185">Reference proteome</keyword>
<feature type="compositionally biased region" description="Basic residues" evidence="1">
    <location>
        <begin position="57"/>
        <end position="84"/>
    </location>
</feature>
<dbReference type="Proteomes" id="UP000729290">
    <property type="component" value="Unassembled WGS sequence"/>
</dbReference>
<evidence type="ECO:0000256" key="1">
    <source>
        <dbReference type="SAM" id="MobiDB-lite"/>
    </source>
</evidence>
<protein>
    <submittedName>
        <fullName evidence="2">Uncharacterized protein</fullName>
    </submittedName>
</protein>
<feature type="region of interest" description="Disordered" evidence="1">
    <location>
        <begin position="42"/>
        <end position="107"/>
    </location>
</feature>
<accession>A0ABS2GCW5</accession>
<comment type="caution">
    <text evidence="2">The sequence shown here is derived from an EMBL/GenBank/DDBJ whole genome shotgun (WGS) entry which is preliminary data.</text>
</comment>
<proteinExistence type="predicted"/>
<name>A0ABS2GCW5_9FIRM</name>
<evidence type="ECO:0000313" key="2">
    <source>
        <dbReference type="EMBL" id="MBM6878457.1"/>
    </source>
</evidence>
<gene>
    <name evidence="2" type="ORF">H9X83_09865</name>
</gene>
<dbReference type="EMBL" id="JACSNV010000014">
    <property type="protein sequence ID" value="MBM6878457.1"/>
    <property type="molecule type" value="Genomic_DNA"/>
</dbReference>
<organism evidence="2 3">
    <name type="scientific">Anaerotignum lactatifermentans</name>
    <dbReference type="NCBI Taxonomy" id="160404"/>
    <lineage>
        <taxon>Bacteria</taxon>
        <taxon>Bacillati</taxon>
        <taxon>Bacillota</taxon>
        <taxon>Clostridia</taxon>
        <taxon>Lachnospirales</taxon>
        <taxon>Anaerotignaceae</taxon>
        <taxon>Anaerotignum</taxon>
    </lineage>
</organism>
<sequence length="148" mass="17325">MAENMVFQKKKDSAKTVPCKSAGNLFLWIDPRDERESCLICKRQKQKNTKDKTRKATKDKHQKTPYQRKNKQILQKTKRRKKTPKIPGGQNPAKFQRAGTLPFSKRQIPLSKRTAERCPFLSAPAFVDKDPKAYYNDSRMRRELLEES</sequence>